<sequence length="127" mass="13425">MNLEKVIFGFFILLALTLNFGFFLGEFDNPDHHNVYELFAALLVSLIATVLKFGERTQIGAVLLASSLVADLQLIAAAVLWGAAMSLSEVGMTSAVMASIVSLSGGALLANLASVTILIVETVGMHR</sequence>
<dbReference type="AlphaFoldDB" id="A0A2U2MYL3"/>
<reference evidence="2 3" key="1">
    <citation type="submission" date="2018-05" db="EMBL/GenBank/DDBJ databases">
        <title>Spiribacter halobius sp. nov., a moderately halophilic bacterium isolated from marine solar saltern.</title>
        <authorList>
            <person name="Zheng W.-S."/>
            <person name="Lu D.-C."/>
            <person name="Du Z.-J."/>
        </authorList>
    </citation>
    <scope>NUCLEOTIDE SEQUENCE [LARGE SCALE GENOMIC DNA]</scope>
    <source>
        <strain evidence="2 3">E85</strain>
    </source>
</reference>
<dbReference type="RefSeq" id="WP_109679507.1">
    <property type="nucleotide sequence ID" value="NZ_CP086615.1"/>
</dbReference>
<proteinExistence type="predicted"/>
<keyword evidence="1" id="KW-1133">Transmembrane helix</keyword>
<feature type="transmembrane region" description="Helical" evidence="1">
    <location>
        <begin position="36"/>
        <end position="54"/>
    </location>
</feature>
<evidence type="ECO:0000313" key="3">
    <source>
        <dbReference type="Proteomes" id="UP000245474"/>
    </source>
</evidence>
<dbReference type="EMBL" id="QFFI01000025">
    <property type="protein sequence ID" value="PWG61897.1"/>
    <property type="molecule type" value="Genomic_DNA"/>
</dbReference>
<dbReference type="Proteomes" id="UP000245474">
    <property type="component" value="Unassembled WGS sequence"/>
</dbReference>
<accession>A0A2U2MYL3</accession>
<keyword evidence="1" id="KW-0472">Membrane</keyword>
<keyword evidence="1" id="KW-0812">Transmembrane</keyword>
<dbReference type="Pfam" id="PF19931">
    <property type="entry name" value="DUF6394"/>
    <property type="match status" value="1"/>
</dbReference>
<feature type="transmembrane region" description="Helical" evidence="1">
    <location>
        <begin position="96"/>
        <end position="120"/>
    </location>
</feature>
<protein>
    <submittedName>
        <fullName evidence="2">Uncharacterized protein</fullName>
    </submittedName>
</protein>
<evidence type="ECO:0000256" key="1">
    <source>
        <dbReference type="SAM" id="Phobius"/>
    </source>
</evidence>
<feature type="transmembrane region" description="Helical" evidence="1">
    <location>
        <begin position="7"/>
        <end position="24"/>
    </location>
</feature>
<name>A0A2U2MYL3_9GAMM</name>
<organism evidence="2 3">
    <name type="scientific">Sediminicurvatus halobius</name>
    <dbReference type="NCBI Taxonomy" id="2182432"/>
    <lineage>
        <taxon>Bacteria</taxon>
        <taxon>Pseudomonadati</taxon>
        <taxon>Pseudomonadota</taxon>
        <taxon>Gammaproteobacteria</taxon>
        <taxon>Chromatiales</taxon>
        <taxon>Ectothiorhodospiraceae</taxon>
        <taxon>Sediminicurvatus</taxon>
    </lineage>
</organism>
<keyword evidence="3" id="KW-1185">Reference proteome</keyword>
<evidence type="ECO:0000313" key="2">
    <source>
        <dbReference type="EMBL" id="PWG61897.1"/>
    </source>
</evidence>
<feature type="transmembrane region" description="Helical" evidence="1">
    <location>
        <begin position="61"/>
        <end position="84"/>
    </location>
</feature>
<dbReference type="OrthoDB" id="3295158at2"/>
<comment type="caution">
    <text evidence="2">The sequence shown here is derived from an EMBL/GenBank/DDBJ whole genome shotgun (WGS) entry which is preliminary data.</text>
</comment>
<dbReference type="InterPro" id="IPR045655">
    <property type="entry name" value="DUF6394"/>
</dbReference>
<gene>
    <name evidence="2" type="ORF">DEM34_14300</name>
</gene>